<keyword evidence="4" id="KW-0271">Exosome</keyword>
<dbReference type="PANTHER" id="PTHR21321">
    <property type="entry name" value="PNAS-3 RELATED"/>
    <property type="match status" value="1"/>
</dbReference>
<comment type="similarity">
    <text evidence="2">Belongs to the RRP4 family.</text>
</comment>
<evidence type="ECO:0000256" key="3">
    <source>
        <dbReference type="ARBA" id="ARBA00022552"/>
    </source>
</evidence>
<dbReference type="GO" id="GO:0071038">
    <property type="term" value="P:TRAMP-dependent tRNA surveillance pathway"/>
    <property type="evidence" value="ECO:0007669"/>
    <property type="project" value="TreeGrafter"/>
</dbReference>
<organism evidence="11 12">
    <name type="scientific">Trichomonascus ciferrii</name>
    <dbReference type="NCBI Taxonomy" id="44093"/>
    <lineage>
        <taxon>Eukaryota</taxon>
        <taxon>Fungi</taxon>
        <taxon>Dikarya</taxon>
        <taxon>Ascomycota</taxon>
        <taxon>Saccharomycotina</taxon>
        <taxon>Dipodascomycetes</taxon>
        <taxon>Dipodascales</taxon>
        <taxon>Trichomonascaceae</taxon>
        <taxon>Trichomonascus</taxon>
        <taxon>Trichomonascus ciferrii complex</taxon>
    </lineage>
</organism>
<evidence type="ECO:0000259" key="8">
    <source>
        <dbReference type="Pfam" id="PF14382"/>
    </source>
</evidence>
<dbReference type="Gene3D" id="2.40.50.140">
    <property type="entry name" value="Nucleic acid-binding proteins"/>
    <property type="match status" value="1"/>
</dbReference>
<dbReference type="AlphaFoldDB" id="A0A642UK99"/>
<evidence type="ECO:0000256" key="5">
    <source>
        <dbReference type="ARBA" id="ARBA00022884"/>
    </source>
</evidence>
<dbReference type="InterPro" id="IPR012340">
    <property type="entry name" value="NA-bd_OB-fold"/>
</dbReference>
<keyword evidence="12" id="KW-1185">Reference proteome</keyword>
<dbReference type="GO" id="GO:0071028">
    <property type="term" value="P:nuclear mRNA surveillance"/>
    <property type="evidence" value="ECO:0007669"/>
    <property type="project" value="UniProtKB-ARBA"/>
</dbReference>
<evidence type="ECO:0000256" key="4">
    <source>
        <dbReference type="ARBA" id="ARBA00022835"/>
    </source>
</evidence>
<accession>A0A642UK99</accession>
<dbReference type="CDD" id="cd22525">
    <property type="entry name" value="KH-I_Rrp4_eukar"/>
    <property type="match status" value="1"/>
</dbReference>
<name>A0A642UK99_9ASCO</name>
<gene>
    <name evidence="11" type="ORF">TRICI_006609</name>
</gene>
<dbReference type="InterPro" id="IPR026699">
    <property type="entry name" value="Exosome_RNA_bind1/RRP40/RRP4"/>
</dbReference>
<dbReference type="Gene3D" id="2.40.50.100">
    <property type="match status" value="1"/>
</dbReference>
<dbReference type="GO" id="GO:0000177">
    <property type="term" value="C:cytoplasmic exosome (RNase complex)"/>
    <property type="evidence" value="ECO:0007669"/>
    <property type="project" value="TreeGrafter"/>
</dbReference>
<dbReference type="Pfam" id="PF21266">
    <property type="entry name" value="S1_RRP4"/>
    <property type="match status" value="1"/>
</dbReference>
<feature type="domain" description="K Homology" evidence="9">
    <location>
        <begin position="188"/>
        <end position="229"/>
    </location>
</feature>
<dbReference type="Pfam" id="PF14382">
    <property type="entry name" value="ECR1_N"/>
    <property type="match status" value="1"/>
</dbReference>
<proteinExistence type="inferred from homology"/>
<evidence type="ECO:0000313" key="11">
    <source>
        <dbReference type="EMBL" id="KAA8898291.1"/>
    </source>
</evidence>
<dbReference type="GO" id="GO:0000176">
    <property type="term" value="C:nuclear exosome (RNase complex)"/>
    <property type="evidence" value="ECO:0007669"/>
    <property type="project" value="TreeGrafter"/>
</dbReference>
<dbReference type="InterPro" id="IPR004088">
    <property type="entry name" value="KH_dom_type_1"/>
</dbReference>
<dbReference type="GO" id="GO:0034475">
    <property type="term" value="P:U4 snRNA 3'-end processing"/>
    <property type="evidence" value="ECO:0007669"/>
    <property type="project" value="TreeGrafter"/>
</dbReference>
<dbReference type="FunFam" id="2.40.50.140:FF:000038">
    <property type="entry name" value="Exosome complex component RRP4"/>
    <property type="match status" value="1"/>
</dbReference>
<evidence type="ECO:0000313" key="12">
    <source>
        <dbReference type="Proteomes" id="UP000761534"/>
    </source>
</evidence>
<feature type="region of interest" description="Disordered" evidence="7">
    <location>
        <begin position="1"/>
        <end position="47"/>
    </location>
</feature>
<feature type="compositionally biased region" description="Acidic residues" evidence="7">
    <location>
        <begin position="15"/>
        <end position="39"/>
    </location>
</feature>
<dbReference type="EMBL" id="SWFS01000548">
    <property type="protein sequence ID" value="KAA8898291.1"/>
    <property type="molecule type" value="Genomic_DNA"/>
</dbReference>
<dbReference type="InterPro" id="IPR048565">
    <property type="entry name" value="S1_RRP4"/>
</dbReference>
<keyword evidence="6" id="KW-0539">Nucleus</keyword>
<sequence>MAVITISRPEKPRFEEEEDIYFEDAASDSSDEEMKDADEPDHNGLVTPGEIVTEDTIWMRGHGTYSVKEKTYSSVAGTITRVNKLLSVKPLRGRYIPVIGDHVVGRITEVGNKRWKVDIGASQDAILLLGSVNLPGGVLRRKSESDELQMRQFLKEGDLLNAEVQGLFSDGGASLHTRSLRYGKLRNGYFLSIPSSLIIRLRTHVYRLPGNVDLILGINGYIWLSKSSKEAADVSITRLEEEASLEIYSDVNDSIPPNVREDIARYANCIRALAFKEIGINEARLVAAYEASLAYKNAGELVEDDVKAILAEEAIANEQ</sequence>
<evidence type="ECO:0000256" key="7">
    <source>
        <dbReference type="SAM" id="MobiDB-lite"/>
    </source>
</evidence>
<dbReference type="Pfam" id="PF15985">
    <property type="entry name" value="KH_6"/>
    <property type="match status" value="1"/>
</dbReference>
<evidence type="ECO:0000259" key="10">
    <source>
        <dbReference type="Pfam" id="PF21266"/>
    </source>
</evidence>
<protein>
    <submittedName>
        <fullName evidence="11">Uncharacterized protein</fullName>
    </submittedName>
</protein>
<comment type="caution">
    <text evidence="11">The sequence shown here is derived from an EMBL/GenBank/DDBJ whole genome shotgun (WGS) entry which is preliminary data.</text>
</comment>
<evidence type="ECO:0000256" key="1">
    <source>
        <dbReference type="ARBA" id="ARBA00004123"/>
    </source>
</evidence>
<reference evidence="11" key="1">
    <citation type="journal article" date="2019" name="G3 (Bethesda)">
        <title>Genome Assemblies of Two Rare Opportunistic Yeast Pathogens: Diutina rugosa (syn. Candida rugosa) and Trichomonascus ciferrii (syn. Candida ciferrii).</title>
        <authorList>
            <person name="Mixao V."/>
            <person name="Saus E."/>
            <person name="Hansen A.P."/>
            <person name="Lass-Florl C."/>
            <person name="Gabaldon T."/>
        </authorList>
    </citation>
    <scope>NUCLEOTIDE SEQUENCE</scope>
    <source>
        <strain evidence="11">CBS 4856</strain>
    </source>
</reference>
<dbReference type="CDD" id="cd05789">
    <property type="entry name" value="S1_Rrp4"/>
    <property type="match status" value="1"/>
</dbReference>
<dbReference type="SUPFAM" id="SSF54791">
    <property type="entry name" value="Eukaryotic type KH-domain (KH-domain type I)"/>
    <property type="match status" value="1"/>
</dbReference>
<comment type="subcellular location">
    <subcellularLocation>
        <location evidence="1">Nucleus</location>
    </subcellularLocation>
</comment>
<dbReference type="GO" id="GO:0071035">
    <property type="term" value="P:nuclear polyadenylation-dependent rRNA catabolic process"/>
    <property type="evidence" value="ECO:0007669"/>
    <property type="project" value="TreeGrafter"/>
</dbReference>
<evidence type="ECO:0000256" key="2">
    <source>
        <dbReference type="ARBA" id="ARBA00009155"/>
    </source>
</evidence>
<dbReference type="SUPFAM" id="SSF50249">
    <property type="entry name" value="Nucleic acid-binding proteins"/>
    <property type="match status" value="1"/>
</dbReference>
<keyword evidence="5" id="KW-0694">RNA-binding</keyword>
<dbReference type="GO" id="GO:0071034">
    <property type="term" value="P:CUT catabolic process"/>
    <property type="evidence" value="ECO:0007669"/>
    <property type="project" value="TreeGrafter"/>
</dbReference>
<evidence type="ECO:0000256" key="6">
    <source>
        <dbReference type="ARBA" id="ARBA00023242"/>
    </source>
</evidence>
<dbReference type="GO" id="GO:0000467">
    <property type="term" value="P:exonucleolytic trimming to generate mature 3'-end of 5.8S rRNA from tricistronic rRNA transcript (SSU-rRNA, 5.8S rRNA, LSU-rRNA)"/>
    <property type="evidence" value="ECO:0007669"/>
    <property type="project" value="TreeGrafter"/>
</dbReference>
<dbReference type="GO" id="GO:0071051">
    <property type="term" value="P:poly(A)-dependent snoRNA 3'-end processing"/>
    <property type="evidence" value="ECO:0007669"/>
    <property type="project" value="TreeGrafter"/>
</dbReference>
<dbReference type="SUPFAM" id="SSF110324">
    <property type="entry name" value="Ribosomal L27 protein-like"/>
    <property type="match status" value="1"/>
</dbReference>
<dbReference type="PANTHER" id="PTHR21321:SF4">
    <property type="entry name" value="EXOSOME COMPLEX COMPONENT RRP4"/>
    <property type="match status" value="1"/>
</dbReference>
<dbReference type="OrthoDB" id="1650at2759"/>
<feature type="domain" description="Exosome complex component N-terminal" evidence="8">
    <location>
        <begin position="45"/>
        <end position="82"/>
    </location>
</feature>
<dbReference type="InterPro" id="IPR025721">
    <property type="entry name" value="Exosome_cplx_N_dom"/>
</dbReference>
<feature type="domain" description="RRP4 S1" evidence="10">
    <location>
        <begin position="94"/>
        <end position="165"/>
    </location>
</feature>
<dbReference type="GO" id="GO:0003723">
    <property type="term" value="F:RNA binding"/>
    <property type="evidence" value="ECO:0007669"/>
    <property type="project" value="UniProtKB-KW"/>
</dbReference>
<dbReference type="InterPro" id="IPR036612">
    <property type="entry name" value="KH_dom_type_1_sf"/>
</dbReference>
<evidence type="ECO:0000259" key="9">
    <source>
        <dbReference type="Pfam" id="PF15985"/>
    </source>
</evidence>
<dbReference type="VEuPathDB" id="FungiDB:TRICI_006609"/>
<keyword evidence="3" id="KW-0698">rRNA processing</keyword>
<dbReference type="Proteomes" id="UP000761534">
    <property type="component" value="Unassembled WGS sequence"/>
</dbReference>